<evidence type="ECO:0000256" key="1">
    <source>
        <dbReference type="SAM" id="MobiDB-lite"/>
    </source>
</evidence>
<organism evidence="3 4">
    <name type="scientific">Rhizopogon vesiculosus</name>
    <dbReference type="NCBI Taxonomy" id="180088"/>
    <lineage>
        <taxon>Eukaryota</taxon>
        <taxon>Fungi</taxon>
        <taxon>Dikarya</taxon>
        <taxon>Basidiomycota</taxon>
        <taxon>Agaricomycotina</taxon>
        <taxon>Agaricomycetes</taxon>
        <taxon>Agaricomycetidae</taxon>
        <taxon>Boletales</taxon>
        <taxon>Suillineae</taxon>
        <taxon>Rhizopogonaceae</taxon>
        <taxon>Rhizopogon</taxon>
    </lineage>
</organism>
<feature type="region of interest" description="Disordered" evidence="1">
    <location>
        <begin position="313"/>
        <end position="356"/>
    </location>
</feature>
<comment type="caution">
    <text evidence="3">The sequence shown here is derived from an EMBL/GenBank/DDBJ whole genome shotgun (WGS) entry which is preliminary data.</text>
</comment>
<dbReference type="Proteomes" id="UP000183567">
    <property type="component" value="Unassembled WGS sequence"/>
</dbReference>
<dbReference type="Pfam" id="PF17667">
    <property type="entry name" value="Pkinase_fungal"/>
    <property type="match status" value="1"/>
</dbReference>
<dbReference type="AlphaFoldDB" id="A0A1J8RF07"/>
<protein>
    <recommendedName>
        <fullName evidence="2">Fungal-type protein kinase domain-containing protein</fullName>
    </recommendedName>
</protein>
<dbReference type="OrthoDB" id="5569250at2759"/>
<dbReference type="EMBL" id="LVVM01000604">
    <property type="protein sequence ID" value="OJA20354.1"/>
    <property type="molecule type" value="Genomic_DNA"/>
</dbReference>
<evidence type="ECO:0000313" key="4">
    <source>
        <dbReference type="Proteomes" id="UP000183567"/>
    </source>
</evidence>
<feature type="compositionally biased region" description="Polar residues" evidence="1">
    <location>
        <begin position="326"/>
        <end position="336"/>
    </location>
</feature>
<keyword evidence="4" id="KW-1185">Reference proteome</keyword>
<gene>
    <name evidence="3" type="ORF">AZE42_12668</name>
</gene>
<reference evidence="3 4" key="1">
    <citation type="submission" date="2016-03" db="EMBL/GenBank/DDBJ databases">
        <title>Comparative genomics of the ectomycorrhizal sister species Rhizopogon vinicolor and Rhizopogon vesiculosus (Basidiomycota: Boletales) reveals a divergence of the mating type B locus.</title>
        <authorList>
            <person name="Mujic A.B."/>
            <person name="Kuo A."/>
            <person name="Tritt A."/>
            <person name="Lipzen A."/>
            <person name="Chen C."/>
            <person name="Johnson J."/>
            <person name="Sharma A."/>
            <person name="Barry K."/>
            <person name="Grigoriev I.V."/>
            <person name="Spatafora J.W."/>
        </authorList>
    </citation>
    <scope>NUCLEOTIDE SEQUENCE [LARGE SCALE GENOMIC DNA]</scope>
    <source>
        <strain evidence="3 4">AM-OR11-056</strain>
    </source>
</reference>
<feature type="domain" description="Fungal-type protein kinase" evidence="2">
    <location>
        <begin position="347"/>
        <end position="522"/>
    </location>
</feature>
<feature type="non-terminal residue" evidence="3">
    <location>
        <position position="546"/>
    </location>
</feature>
<evidence type="ECO:0000259" key="2">
    <source>
        <dbReference type="Pfam" id="PF17667"/>
    </source>
</evidence>
<dbReference type="STRING" id="180088.A0A1J8RF07"/>
<sequence>MANTANATGPKTPPPDGITLFPPEIKSTPNSVGTPVVREGINTLGTNVDDIRPWIKRDIQDYKRALIDDMLKELLYRCKLESGSDSASASEFESKEKEKEEKEKVRLLHDAFKAGLALCKVAAMREAMEKHLTDFINAPTEVPSYEPFVRAVNHALTQLRDVNINGMITSKAAEDSEYIEGGIIFHHNDYPIKQKHQGVDTIRKPVVVVVSYESARSAMKDGKKAKRTQLYSDIACKKPGDNFTWPVVLSTFEFKCTPKKNKGENEKLKYDTVGVVDPPDIAEYMDYGKGRSNAVQPTGSTSVPVAASLQVQGMATRSSQKRNAETLGSNEGTTNSKRVKSNNEDPNDEKPKRTDPIAQNGMYAAEMFAAHPMRQHVISCVVEDETIYIWYFDRQNAIQCSGFNFVHDPVRFLVLLLAMQRLPYAHWGHNLTFEVEPEERIEVEDEVLGTVDLKFDFSSPDCTTHYGLRGRATNVFPVESTRLSHLAQNLPSRNNTDKLVAKIYWPEESRQGEAEILEEVHRIANEHPNVMDHVPDVIWSHTFQGT</sequence>
<accession>A0A1J8RF07</accession>
<proteinExistence type="predicted"/>
<dbReference type="InterPro" id="IPR040976">
    <property type="entry name" value="Pkinase_fungal"/>
</dbReference>
<name>A0A1J8RF07_9AGAM</name>
<evidence type="ECO:0000313" key="3">
    <source>
        <dbReference type="EMBL" id="OJA20354.1"/>
    </source>
</evidence>